<feature type="transmembrane region" description="Helical" evidence="1">
    <location>
        <begin position="98"/>
        <end position="115"/>
    </location>
</feature>
<proteinExistence type="predicted"/>
<feature type="domain" description="DUF1468" evidence="2">
    <location>
        <begin position="4"/>
        <end position="148"/>
    </location>
</feature>
<dbReference type="RefSeq" id="WP_380686884.1">
    <property type="nucleotide sequence ID" value="NZ_JBHRSS010000003.1"/>
</dbReference>
<evidence type="ECO:0000313" key="4">
    <source>
        <dbReference type="Proteomes" id="UP001595462"/>
    </source>
</evidence>
<dbReference type="InterPro" id="IPR009936">
    <property type="entry name" value="DUF1468"/>
</dbReference>
<dbReference type="Proteomes" id="UP001595462">
    <property type="component" value="Unassembled WGS sequence"/>
</dbReference>
<organism evidence="3 4">
    <name type="scientific">Salinisphaera aquimarina</name>
    <dbReference type="NCBI Taxonomy" id="2094031"/>
    <lineage>
        <taxon>Bacteria</taxon>
        <taxon>Pseudomonadati</taxon>
        <taxon>Pseudomonadota</taxon>
        <taxon>Gammaproteobacteria</taxon>
        <taxon>Salinisphaerales</taxon>
        <taxon>Salinisphaeraceae</taxon>
        <taxon>Salinisphaera</taxon>
    </lineage>
</organism>
<reference evidence="4" key="1">
    <citation type="journal article" date="2019" name="Int. J. Syst. Evol. Microbiol.">
        <title>The Global Catalogue of Microorganisms (GCM) 10K type strain sequencing project: providing services to taxonomists for standard genome sequencing and annotation.</title>
        <authorList>
            <consortium name="The Broad Institute Genomics Platform"/>
            <consortium name="The Broad Institute Genome Sequencing Center for Infectious Disease"/>
            <person name="Wu L."/>
            <person name="Ma J."/>
        </authorList>
    </citation>
    <scope>NUCLEOTIDE SEQUENCE [LARGE SCALE GENOMIC DNA]</scope>
    <source>
        <strain evidence="4">KCTC 52640</strain>
    </source>
</reference>
<comment type="caution">
    <text evidence="3">The sequence shown here is derived from an EMBL/GenBank/DDBJ whole genome shotgun (WGS) entry which is preliminary data.</text>
</comment>
<feature type="transmembrane region" description="Helical" evidence="1">
    <location>
        <begin position="74"/>
        <end position="92"/>
    </location>
</feature>
<accession>A0ABV7EN83</accession>
<keyword evidence="4" id="KW-1185">Reference proteome</keyword>
<dbReference type="Pfam" id="PF07331">
    <property type="entry name" value="TctB"/>
    <property type="match status" value="1"/>
</dbReference>
<gene>
    <name evidence="3" type="ORF">ACFOSU_04480</name>
</gene>
<protein>
    <submittedName>
        <fullName evidence="3">Tripartite tricarboxylate transporter TctB family protein</fullName>
    </submittedName>
</protein>
<evidence type="ECO:0000313" key="3">
    <source>
        <dbReference type="EMBL" id="MFC3103142.1"/>
    </source>
</evidence>
<feature type="transmembrane region" description="Helical" evidence="1">
    <location>
        <begin position="35"/>
        <end position="53"/>
    </location>
</feature>
<evidence type="ECO:0000259" key="2">
    <source>
        <dbReference type="Pfam" id="PF07331"/>
    </source>
</evidence>
<evidence type="ECO:0000256" key="1">
    <source>
        <dbReference type="SAM" id="Phobius"/>
    </source>
</evidence>
<keyword evidence="1" id="KW-1133">Transmembrane helix</keyword>
<sequence>MALFGITLFVLIPAYVPRPAFIPGFAPPPDMWPRTVSIIGLILGLIAIAQTFSRRGIAMAASDDEPIWQEAAPMPVLLGRFALIIAALAAFVAFAHALGFLVATILLTGACILLTGERGYHLWRVVVAVLLPAALLFFFSHALGTQFPHGSLLKSFGL</sequence>
<keyword evidence="1" id="KW-0472">Membrane</keyword>
<name>A0ABV7EN83_9GAMM</name>
<dbReference type="EMBL" id="JBHRSS010000003">
    <property type="protein sequence ID" value="MFC3103142.1"/>
    <property type="molecule type" value="Genomic_DNA"/>
</dbReference>
<feature type="transmembrane region" description="Helical" evidence="1">
    <location>
        <begin position="122"/>
        <end position="143"/>
    </location>
</feature>
<keyword evidence="1" id="KW-0812">Transmembrane</keyword>